<dbReference type="EMBL" id="VUMM01000001">
    <property type="protein sequence ID" value="MSS00549.1"/>
    <property type="molecule type" value="Genomic_DNA"/>
</dbReference>
<feature type="region of interest" description="Disordered" evidence="1">
    <location>
        <begin position="170"/>
        <end position="197"/>
    </location>
</feature>
<evidence type="ECO:0000313" key="3">
    <source>
        <dbReference type="Proteomes" id="UP000470082"/>
    </source>
</evidence>
<sequence length="238" mass="27588">MNKILKFILSSFVCFSFILNGCSKVDENKETEKKIIGIKIEGENVYIVNIINSTDKNIIEFSIKSNFDEYCNNMLSEDFIPNEERVLYYDANKAIEESKKQNDSEMETYPDFTIHLKFDDESEFELHSFPFDDVETAEIKMEDEIVFIEYNSIQQDKLVSTKDAELKIKSDKENSEDIQESVDEQNEPINQDSIQYPDYDYAQDYESVQEQNQVVVQPPVSGSETSNEGCLGDDVDTW</sequence>
<evidence type="ECO:0000313" key="2">
    <source>
        <dbReference type="EMBL" id="MSS00549.1"/>
    </source>
</evidence>
<comment type="caution">
    <text evidence="2">The sequence shown here is derived from an EMBL/GenBank/DDBJ whole genome shotgun (WGS) entry which is preliminary data.</text>
</comment>
<feature type="region of interest" description="Disordered" evidence="1">
    <location>
        <begin position="217"/>
        <end position="238"/>
    </location>
</feature>
<organism evidence="2 3">
    <name type="scientific">Floccifex porci</name>
    <dbReference type="NCBI Taxonomy" id="2606629"/>
    <lineage>
        <taxon>Bacteria</taxon>
        <taxon>Bacillati</taxon>
        <taxon>Bacillota</taxon>
        <taxon>Erysipelotrichia</taxon>
        <taxon>Erysipelotrichales</taxon>
        <taxon>Erysipelotrichaceae</taxon>
        <taxon>Floccifex</taxon>
    </lineage>
</organism>
<dbReference type="AlphaFoldDB" id="A0A7X2N137"/>
<accession>A0A7X2N137</accession>
<dbReference type="Proteomes" id="UP000470082">
    <property type="component" value="Unassembled WGS sequence"/>
</dbReference>
<gene>
    <name evidence="2" type="ORF">FYJ50_00205</name>
</gene>
<evidence type="ECO:0000256" key="1">
    <source>
        <dbReference type="SAM" id="MobiDB-lite"/>
    </source>
</evidence>
<feature type="compositionally biased region" description="Acidic residues" evidence="1">
    <location>
        <begin position="176"/>
        <end position="186"/>
    </location>
</feature>
<protein>
    <submittedName>
        <fullName evidence="2">Uncharacterized protein</fullName>
    </submittedName>
</protein>
<reference evidence="2 3" key="1">
    <citation type="submission" date="2019-08" db="EMBL/GenBank/DDBJ databases">
        <title>In-depth cultivation of the pig gut microbiome towards novel bacterial diversity and tailored functional studies.</title>
        <authorList>
            <person name="Wylensek D."/>
            <person name="Hitch T.C.A."/>
            <person name="Clavel T."/>
        </authorList>
    </citation>
    <scope>NUCLEOTIDE SEQUENCE [LARGE SCALE GENOMIC DNA]</scope>
    <source>
        <strain evidence="2 3">LKV-178-WT-2G</strain>
    </source>
</reference>
<keyword evidence="3" id="KW-1185">Reference proteome</keyword>
<proteinExistence type="predicted"/>
<name>A0A7X2N137_9FIRM</name>
<dbReference type="RefSeq" id="WP_154459024.1">
    <property type="nucleotide sequence ID" value="NZ_VUMM01000001.1"/>
</dbReference>